<organism evidence="3 4">
    <name type="scientific">Phyllosticta capitalensis</name>
    <dbReference type="NCBI Taxonomy" id="121624"/>
    <lineage>
        <taxon>Eukaryota</taxon>
        <taxon>Fungi</taxon>
        <taxon>Dikarya</taxon>
        <taxon>Ascomycota</taxon>
        <taxon>Pezizomycotina</taxon>
        <taxon>Dothideomycetes</taxon>
        <taxon>Dothideomycetes incertae sedis</taxon>
        <taxon>Botryosphaeriales</taxon>
        <taxon>Phyllostictaceae</taxon>
        <taxon>Phyllosticta</taxon>
    </lineage>
</organism>
<protein>
    <submittedName>
        <fullName evidence="3">Uncharacterized protein</fullName>
    </submittedName>
</protein>
<keyword evidence="2" id="KW-0732">Signal</keyword>
<sequence>MMAWTVKIATCLPFFLPPASCRSSLLVVVVDHMTTSSLLSHPLPSQFSPSPSATTSITTTTTTPKPWQRSNAERSAQPTPQTKAQLLRQPSAAQPSPAVTDRRGVSRAIARQDKTDGAPIVPTYLPTYLVPRTEPCDGSLLAFLGEGQGAAMMTLRKNLREQTDGLE</sequence>
<keyword evidence="4" id="KW-1185">Reference proteome</keyword>
<feature type="compositionally biased region" description="Polar residues" evidence="1">
    <location>
        <begin position="68"/>
        <end position="84"/>
    </location>
</feature>
<feature type="compositionally biased region" description="Low complexity" evidence="1">
    <location>
        <begin position="39"/>
        <end position="66"/>
    </location>
</feature>
<gene>
    <name evidence="3" type="ORF">HDK90DRAFT_313408</name>
</gene>
<dbReference type="Proteomes" id="UP001492380">
    <property type="component" value="Unassembled WGS sequence"/>
</dbReference>
<evidence type="ECO:0000256" key="2">
    <source>
        <dbReference type="SAM" id="SignalP"/>
    </source>
</evidence>
<evidence type="ECO:0000313" key="3">
    <source>
        <dbReference type="EMBL" id="KAK8232523.1"/>
    </source>
</evidence>
<comment type="caution">
    <text evidence="3">The sequence shown here is derived from an EMBL/GenBank/DDBJ whole genome shotgun (WGS) entry which is preliminary data.</text>
</comment>
<feature type="signal peptide" evidence="2">
    <location>
        <begin position="1"/>
        <end position="21"/>
    </location>
</feature>
<proteinExistence type="predicted"/>
<feature type="region of interest" description="Disordered" evidence="1">
    <location>
        <begin position="39"/>
        <end position="114"/>
    </location>
</feature>
<evidence type="ECO:0000256" key="1">
    <source>
        <dbReference type="SAM" id="MobiDB-lite"/>
    </source>
</evidence>
<name>A0ABR1YL61_9PEZI</name>
<dbReference type="EMBL" id="JBBWRZ010000007">
    <property type="protein sequence ID" value="KAK8232523.1"/>
    <property type="molecule type" value="Genomic_DNA"/>
</dbReference>
<accession>A0ABR1YL61</accession>
<feature type="chain" id="PRO_5045518957" evidence="2">
    <location>
        <begin position="22"/>
        <end position="167"/>
    </location>
</feature>
<evidence type="ECO:0000313" key="4">
    <source>
        <dbReference type="Proteomes" id="UP001492380"/>
    </source>
</evidence>
<feature type="compositionally biased region" description="Basic and acidic residues" evidence="1">
    <location>
        <begin position="100"/>
        <end position="114"/>
    </location>
</feature>
<reference evidence="3 4" key="1">
    <citation type="submission" date="2024-04" db="EMBL/GenBank/DDBJ databases">
        <title>Phyllosticta paracitricarpa is synonymous to the EU quarantine fungus P. citricarpa based on phylogenomic analyses.</title>
        <authorList>
            <consortium name="Lawrence Berkeley National Laboratory"/>
            <person name="Van Ingen-Buijs V.A."/>
            <person name="Van Westerhoven A.C."/>
            <person name="Haridas S."/>
            <person name="Skiadas P."/>
            <person name="Martin F."/>
            <person name="Groenewald J.Z."/>
            <person name="Crous P.W."/>
            <person name="Seidl M.F."/>
        </authorList>
    </citation>
    <scope>NUCLEOTIDE SEQUENCE [LARGE SCALE GENOMIC DNA]</scope>
    <source>
        <strain evidence="3 4">CBS 123374</strain>
    </source>
</reference>